<proteinExistence type="predicted"/>
<comment type="caution">
    <text evidence="1">The sequence shown here is derived from an EMBL/GenBank/DDBJ whole genome shotgun (WGS) entry which is preliminary data.</text>
</comment>
<accession>A0A0F9KX97</accession>
<protein>
    <submittedName>
        <fullName evidence="1">Uncharacterized protein</fullName>
    </submittedName>
</protein>
<name>A0A0F9KX97_9ZZZZ</name>
<gene>
    <name evidence="1" type="ORF">LCGC14_1582040</name>
</gene>
<dbReference type="InterPro" id="IPR056931">
    <property type="entry name" value="D14-like"/>
</dbReference>
<reference evidence="1" key="1">
    <citation type="journal article" date="2015" name="Nature">
        <title>Complex archaea that bridge the gap between prokaryotes and eukaryotes.</title>
        <authorList>
            <person name="Spang A."/>
            <person name="Saw J.H."/>
            <person name="Jorgensen S.L."/>
            <person name="Zaremba-Niedzwiedzka K."/>
            <person name="Martijn J."/>
            <person name="Lind A.E."/>
            <person name="van Eijk R."/>
            <person name="Schleper C."/>
            <person name="Guy L."/>
            <person name="Ettema T.J."/>
        </authorList>
    </citation>
    <scope>NUCLEOTIDE SEQUENCE</scope>
</reference>
<evidence type="ECO:0000313" key="1">
    <source>
        <dbReference type="EMBL" id="KKM26713.1"/>
    </source>
</evidence>
<dbReference type="EMBL" id="LAZR01012463">
    <property type="protein sequence ID" value="KKM26713.1"/>
    <property type="molecule type" value="Genomic_DNA"/>
</dbReference>
<sequence length="169" mass="19869">MVKKTQSQIGKMSRRKGKTFERWCARYFTTWTGIKWETTRNSGRTDLKGDIYCMQYPYLSLIVECKHRKTYSVHAMLKPTLAFEKMIDESRSKLLQGQFLIFIVKNDTGVWMSNSLMMHGIKQHSGFRSMDKATGMKCCKGTTWYKIQDYESNHPRDFEGVCFGKNPRF</sequence>
<dbReference type="AlphaFoldDB" id="A0A0F9KX97"/>
<organism evidence="1">
    <name type="scientific">marine sediment metagenome</name>
    <dbReference type="NCBI Taxonomy" id="412755"/>
    <lineage>
        <taxon>unclassified sequences</taxon>
        <taxon>metagenomes</taxon>
        <taxon>ecological metagenomes</taxon>
    </lineage>
</organism>
<dbReference type="Pfam" id="PF24608">
    <property type="entry name" value="PDDEXK_15"/>
    <property type="match status" value="1"/>
</dbReference>